<feature type="region of interest" description="Disordered" evidence="1">
    <location>
        <begin position="1"/>
        <end position="475"/>
    </location>
</feature>
<feature type="compositionally biased region" description="Basic and acidic residues" evidence="1">
    <location>
        <begin position="1"/>
        <end position="21"/>
    </location>
</feature>
<dbReference type="EMBL" id="CVMT01000008">
    <property type="protein sequence ID" value="CRG90810.1"/>
    <property type="molecule type" value="Genomic_DNA"/>
</dbReference>
<name>A0A0U1M760_TALIS</name>
<dbReference type="Proteomes" id="UP000054383">
    <property type="component" value="Unassembled WGS sequence"/>
</dbReference>
<feature type="compositionally biased region" description="Polar residues" evidence="1">
    <location>
        <begin position="160"/>
        <end position="169"/>
    </location>
</feature>
<feature type="compositionally biased region" description="Acidic residues" evidence="1">
    <location>
        <begin position="413"/>
        <end position="425"/>
    </location>
</feature>
<evidence type="ECO:0000313" key="2">
    <source>
        <dbReference type="EMBL" id="CRG90810.1"/>
    </source>
</evidence>
<dbReference type="AlphaFoldDB" id="A0A0U1M760"/>
<feature type="compositionally biased region" description="Polar residues" evidence="1">
    <location>
        <begin position="344"/>
        <end position="382"/>
    </location>
</feature>
<evidence type="ECO:0000313" key="3">
    <source>
        <dbReference type="Proteomes" id="UP000054383"/>
    </source>
</evidence>
<evidence type="ECO:0000256" key="1">
    <source>
        <dbReference type="SAM" id="MobiDB-lite"/>
    </source>
</evidence>
<accession>A0A0U1M760</accession>
<feature type="compositionally biased region" description="Polar residues" evidence="1">
    <location>
        <begin position="556"/>
        <end position="571"/>
    </location>
</feature>
<feature type="compositionally biased region" description="Basic and acidic residues" evidence="1">
    <location>
        <begin position="426"/>
        <end position="440"/>
    </location>
</feature>
<feature type="compositionally biased region" description="Basic and acidic residues" evidence="1">
    <location>
        <begin position="578"/>
        <end position="587"/>
    </location>
</feature>
<reference evidence="2 3" key="1">
    <citation type="submission" date="2015-04" db="EMBL/GenBank/DDBJ databases">
        <authorList>
            <person name="Syromyatnikov M.Y."/>
            <person name="Popov V.N."/>
        </authorList>
    </citation>
    <scope>NUCLEOTIDE SEQUENCE [LARGE SCALE GENOMIC DNA]</scope>
    <source>
        <strain evidence="2">WF-38-12</strain>
    </source>
</reference>
<protein>
    <submittedName>
        <fullName evidence="2">Uncharacterized protein</fullName>
    </submittedName>
</protein>
<feature type="region of interest" description="Disordered" evidence="1">
    <location>
        <begin position="548"/>
        <end position="667"/>
    </location>
</feature>
<feature type="compositionally biased region" description="Low complexity" evidence="1">
    <location>
        <begin position="441"/>
        <end position="453"/>
    </location>
</feature>
<feature type="compositionally biased region" description="Polar residues" evidence="1">
    <location>
        <begin position="602"/>
        <end position="619"/>
    </location>
</feature>
<proteinExistence type="predicted"/>
<feature type="compositionally biased region" description="Low complexity" evidence="1">
    <location>
        <begin position="36"/>
        <end position="48"/>
    </location>
</feature>
<dbReference type="OMA" id="FWMGSQD"/>
<feature type="compositionally biased region" description="Acidic residues" evidence="1">
    <location>
        <begin position="103"/>
        <end position="114"/>
    </location>
</feature>
<gene>
    <name evidence="2" type="ORF">PISL3812_07856</name>
</gene>
<sequence length="667" mass="73942">MGSEKGRKVKRDDLTHTKTDNNNDDAPSTPVESLARRTAYTRAAATTTKARRRAEKNEIPSSSSNIGSSLKPRRVRGGLRDWDSQITLTQIVSQKESPNADTDLLEYGDDEDENIPPKRRTGVEIIDLVNDSGEEDEDELESRTKSRRRSTLKKDRTRLSPNSIPSTTFKSRKSVGFDSSAKKSTGLGKGNKNERPSKKGKDGNRTLTQMDFVRRYIPLPESDDDMKFYNEPLASISNSPVKAPASNTKEMEEHRNEFPTPRKRRKLSSELAVPKDANPPTTLPQTPQKVRKFEIPSSQTPETPRQEVLPAADVHTVPRLPLEAFSTKTSKSSPEKPPKQPSQAQTQQLDSTIPETAENSVSENSNGPSAGSLGQSTASAFDSTLLPGADEIKQPTKLPEVPSSSFSKAVVYDTDDETEYSDFEDDRLLDSPRPENEPTPKVKSSSNVVEENSIPNSDDSNELPPHIPNSGTDLDINYNAFSDTALPSDASLYYRRPAQYTQYPTEPVPMLDSQKMAELFPNEETEDLPLTPKAPAPLDKERTMRLKNEHSDILCPQTQSDEAEKSTQMVPESSPIARKHEKEERGEGMMPPPREPPVVLVESSQPVDRINRQNSSSLDTGPGLPRLLSASDFLTDSVMESVPPPPWVLSQDSVGEPYPEESRKRDT</sequence>
<feature type="compositionally biased region" description="Polar residues" evidence="1">
    <location>
        <begin position="235"/>
        <end position="248"/>
    </location>
</feature>
<feature type="compositionally biased region" description="Polar residues" evidence="1">
    <location>
        <begin position="84"/>
        <end position="100"/>
    </location>
</feature>
<feature type="compositionally biased region" description="Basic and acidic residues" evidence="1">
    <location>
        <begin position="191"/>
        <end position="204"/>
    </location>
</feature>
<keyword evidence="3" id="KW-1185">Reference proteome</keyword>
<dbReference type="OrthoDB" id="73788at2759"/>
<organism evidence="2 3">
    <name type="scientific">Talaromyces islandicus</name>
    <name type="common">Penicillium islandicum</name>
    <dbReference type="NCBI Taxonomy" id="28573"/>
    <lineage>
        <taxon>Eukaryota</taxon>
        <taxon>Fungi</taxon>
        <taxon>Dikarya</taxon>
        <taxon>Ascomycota</taxon>
        <taxon>Pezizomycotina</taxon>
        <taxon>Eurotiomycetes</taxon>
        <taxon>Eurotiomycetidae</taxon>
        <taxon>Eurotiales</taxon>
        <taxon>Trichocomaceae</taxon>
        <taxon>Talaromyces</taxon>
        <taxon>Talaromyces sect. Islandici</taxon>
    </lineage>
</organism>
<feature type="compositionally biased region" description="Polar residues" evidence="1">
    <location>
        <begin position="279"/>
        <end position="288"/>
    </location>
</feature>